<name>A0A1H1VUY2_9PSED</name>
<dbReference type="InterPro" id="IPR007345">
    <property type="entry name" value="Polysacch_pyruvyl_Trfase"/>
</dbReference>
<dbReference type="GO" id="GO:0016740">
    <property type="term" value="F:transferase activity"/>
    <property type="evidence" value="ECO:0007669"/>
    <property type="project" value="UniProtKB-KW"/>
</dbReference>
<reference evidence="3" key="1">
    <citation type="submission" date="2016-10" db="EMBL/GenBank/DDBJ databases">
        <authorList>
            <person name="Varghese N."/>
            <person name="Submissions S."/>
        </authorList>
    </citation>
    <scope>NUCLEOTIDE SEQUENCE [LARGE SCALE GENOMIC DNA]</scope>
    <source>
        <strain evidence="3">KCTC 32247</strain>
    </source>
</reference>
<dbReference type="RefSeq" id="WP_090349583.1">
    <property type="nucleotide sequence ID" value="NZ_LT629751.1"/>
</dbReference>
<evidence type="ECO:0000313" key="2">
    <source>
        <dbReference type="EMBL" id="SDS88563.1"/>
    </source>
</evidence>
<sequence>MKPIKLYWCRGEGRSDPSKQNFGDYLSPLLVELLSGRKVEYAPVQRADLMAVGSILGREAKAKRWGFLPYRLHIWGTGTGAEQAHYSGRHHYHAVRGALTRAQIDGLRSDPVLGDPGLLAPWVLGDRERPVARQIRVGLIPHYADQAEPAVAELLAGIPGARLINVFSPVKQVLAEIASCDFVLSSSMHGLIVADSFGVPNQWLLLSRGRISEYKFADYYSAFGLSGLQPLLPQTVLAGGPALFEQLRAEYRRPGLERIQQDLLGSFPQL</sequence>
<protein>
    <submittedName>
        <fullName evidence="2">Polysaccharide pyruvyl transferase</fullName>
    </submittedName>
</protein>
<dbReference type="Pfam" id="PF04230">
    <property type="entry name" value="PS_pyruv_trans"/>
    <property type="match status" value="1"/>
</dbReference>
<evidence type="ECO:0000259" key="1">
    <source>
        <dbReference type="Pfam" id="PF04230"/>
    </source>
</evidence>
<accession>A0A1H1VUY2</accession>
<dbReference type="AlphaFoldDB" id="A0A1H1VUY2"/>
<dbReference type="EMBL" id="LT629751">
    <property type="protein sequence ID" value="SDS88563.1"/>
    <property type="molecule type" value="Genomic_DNA"/>
</dbReference>
<keyword evidence="3" id="KW-1185">Reference proteome</keyword>
<organism evidence="2 3">
    <name type="scientific">Pseudomonas oryzae</name>
    <dbReference type="NCBI Taxonomy" id="1392877"/>
    <lineage>
        <taxon>Bacteria</taxon>
        <taxon>Pseudomonadati</taxon>
        <taxon>Pseudomonadota</taxon>
        <taxon>Gammaproteobacteria</taxon>
        <taxon>Pseudomonadales</taxon>
        <taxon>Pseudomonadaceae</taxon>
        <taxon>Pseudomonas</taxon>
    </lineage>
</organism>
<gene>
    <name evidence="2" type="ORF">SAMN05216221_2884</name>
</gene>
<dbReference type="Proteomes" id="UP000243359">
    <property type="component" value="Chromosome I"/>
</dbReference>
<keyword evidence="2" id="KW-0808">Transferase</keyword>
<dbReference type="STRING" id="1392877.SAMN05216221_2884"/>
<dbReference type="OrthoDB" id="9803627at2"/>
<evidence type="ECO:0000313" key="3">
    <source>
        <dbReference type="Proteomes" id="UP000243359"/>
    </source>
</evidence>
<feature type="domain" description="Polysaccharide pyruvyl transferase" evidence="1">
    <location>
        <begin position="87"/>
        <end position="200"/>
    </location>
</feature>
<proteinExistence type="predicted"/>